<organism evidence="1 2">
    <name type="scientific">Nostocoides jenkinsii Ben 74</name>
    <dbReference type="NCBI Taxonomy" id="1193518"/>
    <lineage>
        <taxon>Bacteria</taxon>
        <taxon>Bacillati</taxon>
        <taxon>Actinomycetota</taxon>
        <taxon>Actinomycetes</taxon>
        <taxon>Micrococcales</taxon>
        <taxon>Intrasporangiaceae</taxon>
        <taxon>Nostocoides</taxon>
    </lineage>
</organism>
<accession>A0A077MEK7</accession>
<sequence length="60" mass="6165">MLDVAHGLDDDSDVGEAADVADVAEPPESQAASMKEVAANVAAYTATPTLVRQPRAVLTI</sequence>
<keyword evidence="2" id="KW-1185">Reference proteome</keyword>
<dbReference type="AlphaFoldDB" id="A0A077MEK7"/>
<protein>
    <submittedName>
        <fullName evidence="1">Uncharacterized protein</fullName>
    </submittedName>
</protein>
<proteinExistence type="predicted"/>
<evidence type="ECO:0000313" key="1">
    <source>
        <dbReference type="EMBL" id="CCI54400.1"/>
    </source>
</evidence>
<evidence type="ECO:0000313" key="2">
    <source>
        <dbReference type="Proteomes" id="UP000035720"/>
    </source>
</evidence>
<name>A0A077MEK7_9MICO</name>
<gene>
    <name evidence="1" type="ORF">BN13_70024</name>
</gene>
<dbReference type="RefSeq" id="WP_048544044.1">
    <property type="nucleotide sequence ID" value="NZ_HF571038.1"/>
</dbReference>
<dbReference type="EMBL" id="CAJC01000183">
    <property type="protein sequence ID" value="CCI54400.1"/>
    <property type="molecule type" value="Genomic_DNA"/>
</dbReference>
<dbReference type="Proteomes" id="UP000035720">
    <property type="component" value="Unassembled WGS sequence"/>
</dbReference>
<comment type="caution">
    <text evidence="1">The sequence shown here is derived from an EMBL/GenBank/DDBJ whole genome shotgun (WGS) entry which is preliminary data.</text>
</comment>
<reference evidence="1 2" key="1">
    <citation type="journal article" date="2013" name="ISME J.">
        <title>A metabolic model for members of the genus Tetrasphaera involved in enhanced biological phosphorus removal.</title>
        <authorList>
            <person name="Kristiansen R."/>
            <person name="Nguyen H.T.T."/>
            <person name="Saunders A.M."/>
            <person name="Nielsen J.L."/>
            <person name="Wimmer R."/>
            <person name="Le V.Q."/>
            <person name="McIlroy S.J."/>
            <person name="Petrovski S."/>
            <person name="Seviour R.J."/>
            <person name="Calteau A."/>
            <person name="Nielsen K.L."/>
            <person name="Nielsen P.H."/>
        </authorList>
    </citation>
    <scope>NUCLEOTIDE SEQUENCE [LARGE SCALE GENOMIC DNA]</scope>
    <source>
        <strain evidence="1 2">Ben 74</strain>
    </source>
</reference>